<evidence type="ECO:0000313" key="2">
    <source>
        <dbReference type="Proteomes" id="UP000176228"/>
    </source>
</evidence>
<organism evidence="1 2">
    <name type="scientific">Candidatus Gottesmanbacteria bacterium RIFCSPLOWO2_01_FULL_42_22</name>
    <dbReference type="NCBI Taxonomy" id="1798391"/>
    <lineage>
        <taxon>Bacteria</taxon>
        <taxon>Candidatus Gottesmaniibacteriota</taxon>
    </lineage>
</organism>
<accession>A0A1F6BG40</accession>
<reference evidence="1 2" key="1">
    <citation type="journal article" date="2016" name="Nat. Commun.">
        <title>Thousands of microbial genomes shed light on interconnected biogeochemical processes in an aquifer system.</title>
        <authorList>
            <person name="Anantharaman K."/>
            <person name="Brown C.T."/>
            <person name="Hug L.A."/>
            <person name="Sharon I."/>
            <person name="Castelle C.J."/>
            <person name="Probst A.J."/>
            <person name="Thomas B.C."/>
            <person name="Singh A."/>
            <person name="Wilkins M.J."/>
            <person name="Karaoz U."/>
            <person name="Brodie E.L."/>
            <person name="Williams K.H."/>
            <person name="Hubbard S.S."/>
            <person name="Banfield J.F."/>
        </authorList>
    </citation>
    <scope>NUCLEOTIDE SEQUENCE [LARGE SCALE GENOMIC DNA]</scope>
</reference>
<comment type="caution">
    <text evidence="1">The sequence shown here is derived from an EMBL/GenBank/DDBJ whole genome shotgun (WGS) entry which is preliminary data.</text>
</comment>
<protein>
    <submittedName>
        <fullName evidence="1">Uncharacterized protein</fullName>
    </submittedName>
</protein>
<dbReference type="AlphaFoldDB" id="A0A1F6BG40"/>
<gene>
    <name evidence="1" type="ORF">A2968_07350</name>
</gene>
<dbReference type="STRING" id="1798391.A2968_07350"/>
<sequence length="105" mass="12296">MPKSINKKTNGNVFKTTVRGVVQEELKKTEQRLEKRLTRNLSEIIDEKFEENYTKYRDDVVTKMDKAIGEMKKYNEELAVHSGQHVEINDRLDNLEAIHPDGKHI</sequence>
<evidence type="ECO:0000313" key="1">
    <source>
        <dbReference type="EMBL" id="OGG35901.1"/>
    </source>
</evidence>
<proteinExistence type="predicted"/>
<name>A0A1F6BG40_9BACT</name>
<dbReference type="Proteomes" id="UP000176228">
    <property type="component" value="Unassembled WGS sequence"/>
</dbReference>
<dbReference type="EMBL" id="MFJU01000024">
    <property type="protein sequence ID" value="OGG35901.1"/>
    <property type="molecule type" value="Genomic_DNA"/>
</dbReference>